<gene>
    <name evidence="1" type="ORF">FTOL_02099</name>
</gene>
<accession>A0AAE8M143</accession>
<evidence type="ECO:0000313" key="2">
    <source>
        <dbReference type="Proteomes" id="UP001187734"/>
    </source>
</evidence>
<name>A0AAE8M143_9HYPO</name>
<protein>
    <submittedName>
        <fullName evidence="1">Uncharacterized protein</fullName>
    </submittedName>
</protein>
<dbReference type="AlphaFoldDB" id="A0AAE8M143"/>
<sequence length="151" mass="16928">MVHQASQVVHVSVMPRVLTRRNIPIELLPDWVPLILTQPILTAQPKRVIICDHGLGIWRQIRSAQNPGDLLEYIREGWCPSAPSPPALDDILNNLSTFCGGTLASLQGIVHMDGRPGVTEHLQKDLHLEERNADMLADRSDLLSHYSSYRI</sequence>
<comment type="caution">
    <text evidence="1">The sequence shown here is derived from an EMBL/GenBank/DDBJ whole genome shotgun (WGS) entry which is preliminary data.</text>
</comment>
<proteinExistence type="predicted"/>
<reference evidence="1" key="1">
    <citation type="submission" date="2018-03" db="EMBL/GenBank/DDBJ databases">
        <authorList>
            <person name="Guldener U."/>
        </authorList>
    </citation>
    <scope>NUCLEOTIDE SEQUENCE</scope>
</reference>
<dbReference type="Proteomes" id="UP001187734">
    <property type="component" value="Unassembled WGS sequence"/>
</dbReference>
<organism evidence="1 2">
    <name type="scientific">Fusarium torulosum</name>
    <dbReference type="NCBI Taxonomy" id="33205"/>
    <lineage>
        <taxon>Eukaryota</taxon>
        <taxon>Fungi</taxon>
        <taxon>Dikarya</taxon>
        <taxon>Ascomycota</taxon>
        <taxon>Pezizomycotina</taxon>
        <taxon>Sordariomycetes</taxon>
        <taxon>Hypocreomycetidae</taxon>
        <taxon>Hypocreales</taxon>
        <taxon>Nectriaceae</taxon>
        <taxon>Fusarium</taxon>
    </lineage>
</organism>
<dbReference type="EMBL" id="ONZP01000058">
    <property type="protein sequence ID" value="SPJ72371.1"/>
    <property type="molecule type" value="Genomic_DNA"/>
</dbReference>
<keyword evidence="2" id="KW-1185">Reference proteome</keyword>
<evidence type="ECO:0000313" key="1">
    <source>
        <dbReference type="EMBL" id="SPJ72371.1"/>
    </source>
</evidence>